<feature type="region of interest" description="Disordered" evidence="1">
    <location>
        <begin position="382"/>
        <end position="543"/>
    </location>
</feature>
<reference evidence="2" key="1">
    <citation type="submission" date="2023-03" db="EMBL/GenBank/DDBJ databases">
        <title>Massive genome expansion in bonnet fungi (Mycena s.s.) driven by repeated elements and novel gene families across ecological guilds.</title>
        <authorList>
            <consortium name="Lawrence Berkeley National Laboratory"/>
            <person name="Harder C.B."/>
            <person name="Miyauchi S."/>
            <person name="Viragh M."/>
            <person name="Kuo A."/>
            <person name="Thoen E."/>
            <person name="Andreopoulos B."/>
            <person name="Lu D."/>
            <person name="Skrede I."/>
            <person name="Drula E."/>
            <person name="Henrissat B."/>
            <person name="Morin E."/>
            <person name="Kohler A."/>
            <person name="Barry K."/>
            <person name="LaButti K."/>
            <person name="Morin E."/>
            <person name="Salamov A."/>
            <person name="Lipzen A."/>
            <person name="Mereny Z."/>
            <person name="Hegedus B."/>
            <person name="Baldrian P."/>
            <person name="Stursova M."/>
            <person name="Weitz H."/>
            <person name="Taylor A."/>
            <person name="Grigoriev I.V."/>
            <person name="Nagy L.G."/>
            <person name="Martin F."/>
            <person name="Kauserud H."/>
        </authorList>
    </citation>
    <scope>NUCLEOTIDE SEQUENCE</scope>
    <source>
        <strain evidence="2">CBHHK002</strain>
    </source>
</reference>
<evidence type="ECO:0000313" key="2">
    <source>
        <dbReference type="EMBL" id="KAJ7339722.1"/>
    </source>
</evidence>
<sequence length="543" mass="59451">MPKTTSSNSDATLTDAQTLYLKSLESELRAYILTESKGDKDLAQKAARKWKDDNTSAIFETIKRQYPYPTAWARDTKDSKVKGYIRRYFGNVLQGSLVRTQVIQPGVGEHQNNALFTAPRPVTARQLYAADERTGVLTLADNLKKKTGGNSAGCYQTALKTLWTTTDTNIKQNYEEQARQQGLNVDLSRNQREFEDNIGGTLQDLCTNGTLGPAEMILLASFRNSAGELVTIAVHGHSNENSAQRSLADFATEEFSRIRSLWDDFSTEMLPVVLQDREGWPAIPRNEAGVPLFPAVDFDNAGRSGLVQITDLFFRVSWACPNNFYDTERFSLRLDKPLTEMTLSQLSGIIEYLISTSATSDPFVFHAKHDILAHRRAATEALHIPSPPPAPSLLHLPVPPPSPPRAPTRSHTPVPPRSPPPVLPPSPPQAPPRSPTPVPPPAPPQAPPQSPTPVTPPSPLLGPPRSSSPVHAPTAPPAKVKGKKRNVAAAALDSVETAADDTLGRGRRLRKSPQEAREERAQKAAVVLKAARNKSKTERFNLV</sequence>
<organism evidence="2 3">
    <name type="scientific">Mycena albidolilacea</name>
    <dbReference type="NCBI Taxonomy" id="1033008"/>
    <lineage>
        <taxon>Eukaryota</taxon>
        <taxon>Fungi</taxon>
        <taxon>Dikarya</taxon>
        <taxon>Basidiomycota</taxon>
        <taxon>Agaricomycotina</taxon>
        <taxon>Agaricomycetes</taxon>
        <taxon>Agaricomycetidae</taxon>
        <taxon>Agaricales</taxon>
        <taxon>Marasmiineae</taxon>
        <taxon>Mycenaceae</taxon>
        <taxon>Mycena</taxon>
    </lineage>
</organism>
<feature type="compositionally biased region" description="Basic and acidic residues" evidence="1">
    <location>
        <begin position="512"/>
        <end position="522"/>
    </location>
</feature>
<keyword evidence="3" id="KW-1185">Reference proteome</keyword>
<evidence type="ECO:0000256" key="1">
    <source>
        <dbReference type="SAM" id="MobiDB-lite"/>
    </source>
</evidence>
<evidence type="ECO:0000313" key="3">
    <source>
        <dbReference type="Proteomes" id="UP001218218"/>
    </source>
</evidence>
<gene>
    <name evidence="2" type="ORF">DFH08DRAFT_812097</name>
</gene>
<protein>
    <submittedName>
        <fullName evidence="2">Uncharacterized protein</fullName>
    </submittedName>
</protein>
<proteinExistence type="predicted"/>
<accession>A0AAD6ZV35</accession>
<dbReference type="Proteomes" id="UP001218218">
    <property type="component" value="Unassembled WGS sequence"/>
</dbReference>
<name>A0AAD6ZV35_9AGAR</name>
<feature type="compositionally biased region" description="Pro residues" evidence="1">
    <location>
        <begin position="385"/>
        <end position="406"/>
    </location>
</feature>
<dbReference type="EMBL" id="JARIHO010000027">
    <property type="protein sequence ID" value="KAJ7339722.1"/>
    <property type="molecule type" value="Genomic_DNA"/>
</dbReference>
<feature type="compositionally biased region" description="Pro residues" evidence="1">
    <location>
        <begin position="413"/>
        <end position="462"/>
    </location>
</feature>
<dbReference type="AlphaFoldDB" id="A0AAD6ZV35"/>
<comment type="caution">
    <text evidence="2">The sequence shown here is derived from an EMBL/GenBank/DDBJ whole genome shotgun (WGS) entry which is preliminary data.</text>
</comment>